<feature type="domain" description="TonB C-terminal" evidence="11">
    <location>
        <begin position="301"/>
        <end position="395"/>
    </location>
</feature>
<evidence type="ECO:0000256" key="7">
    <source>
        <dbReference type="ARBA" id="ARBA00022927"/>
    </source>
</evidence>
<keyword evidence="4" id="KW-1003">Cell membrane</keyword>
<evidence type="ECO:0000256" key="3">
    <source>
        <dbReference type="ARBA" id="ARBA00022448"/>
    </source>
</evidence>
<dbReference type="Gene3D" id="1.25.40.10">
    <property type="entry name" value="Tetratricopeptide repeat domain"/>
    <property type="match status" value="1"/>
</dbReference>
<evidence type="ECO:0000256" key="8">
    <source>
        <dbReference type="ARBA" id="ARBA00022989"/>
    </source>
</evidence>
<comment type="subcellular location">
    <subcellularLocation>
        <location evidence="1">Cell inner membrane</location>
        <topology evidence="1">Single-pass membrane protein</topology>
        <orientation evidence="1">Periplasmic side</orientation>
    </subcellularLocation>
</comment>
<evidence type="ECO:0000256" key="1">
    <source>
        <dbReference type="ARBA" id="ARBA00004383"/>
    </source>
</evidence>
<dbReference type="InterPro" id="IPR006260">
    <property type="entry name" value="TonB/TolA_C"/>
</dbReference>
<dbReference type="PROSITE" id="PS52015">
    <property type="entry name" value="TONB_CTD"/>
    <property type="match status" value="1"/>
</dbReference>
<organism evidence="12 13">
    <name type="scientific">Shewanella eurypsychrophilus</name>
    <dbReference type="NCBI Taxonomy" id="2593656"/>
    <lineage>
        <taxon>Bacteria</taxon>
        <taxon>Pseudomonadati</taxon>
        <taxon>Pseudomonadota</taxon>
        <taxon>Gammaproteobacteria</taxon>
        <taxon>Alteromonadales</taxon>
        <taxon>Shewanellaceae</taxon>
        <taxon>Shewanella</taxon>
    </lineage>
</organism>
<keyword evidence="5" id="KW-0997">Cell inner membrane</keyword>
<evidence type="ECO:0000256" key="5">
    <source>
        <dbReference type="ARBA" id="ARBA00022519"/>
    </source>
</evidence>
<evidence type="ECO:0000259" key="11">
    <source>
        <dbReference type="PROSITE" id="PS52015"/>
    </source>
</evidence>
<keyword evidence="13" id="KW-1185">Reference proteome</keyword>
<evidence type="ECO:0000313" key="12">
    <source>
        <dbReference type="EMBL" id="QPG60545.1"/>
    </source>
</evidence>
<protein>
    <submittedName>
        <fullName evidence="12">Energy transducer TonB</fullName>
    </submittedName>
</protein>
<proteinExistence type="inferred from homology"/>
<name>A0ABX6VCW2_9GAMM</name>
<keyword evidence="7" id="KW-0653">Protein transport</keyword>
<dbReference type="EMBL" id="CP045503">
    <property type="protein sequence ID" value="QPG60545.1"/>
    <property type="molecule type" value="Genomic_DNA"/>
</dbReference>
<evidence type="ECO:0000256" key="4">
    <source>
        <dbReference type="ARBA" id="ARBA00022475"/>
    </source>
</evidence>
<keyword evidence="9" id="KW-0472">Membrane</keyword>
<evidence type="ECO:0000256" key="2">
    <source>
        <dbReference type="ARBA" id="ARBA00006555"/>
    </source>
</evidence>
<dbReference type="InterPro" id="IPR037682">
    <property type="entry name" value="TonB_C"/>
</dbReference>
<comment type="similarity">
    <text evidence="2">Belongs to the TonB family.</text>
</comment>
<sequence length="395" mass="44168">MTPSASFSNAKRYGFALLVATSSFQPFAAESTAIPNVEANSVPHSSSHALASFSDSYKAYQQAVADGNDADILRYSAQAYELGKLKFGDRDIDSANLGLNYASALIQEDKSLAKERARERQAQAHQLYIDALAVYELEYGEESVESIDPLLGAAQTHSDIKKAKSQFHLAVEIAEDSERPMLLASVQMSAFNGLKNTRYYDRETRNYALDAFEIYQEKLPQDALVRVESTYIAGLIWFAEKNESKAIPLFEEVITQFSKLDYSHPYELASHARLVQLYETEGQSDKSTQHCLAIGSMEPWKETQEQTPLYRLAPKYPMSAARKGKEGWVQLAFIVDEYGFVTEPRVLDSKGGSGFEKSSLKSLKNWRYAPKFIDGKAVAAESEVQMDFTLSKTRN</sequence>
<reference evidence="12" key="1">
    <citation type="submission" date="2021-07" db="EMBL/GenBank/DDBJ databases">
        <title>Shewanella sp. YLB-07 whole genome sequence.</title>
        <authorList>
            <person name="Yu L."/>
        </authorList>
    </citation>
    <scope>NUCLEOTIDE SEQUENCE</scope>
    <source>
        <strain evidence="12">YLB-08</strain>
    </source>
</reference>
<evidence type="ECO:0000256" key="9">
    <source>
        <dbReference type="ARBA" id="ARBA00023136"/>
    </source>
</evidence>
<dbReference type="Gene3D" id="3.30.1150.10">
    <property type="match status" value="1"/>
</dbReference>
<dbReference type="PANTHER" id="PTHR33446">
    <property type="entry name" value="PROTEIN TONB-RELATED"/>
    <property type="match status" value="1"/>
</dbReference>
<keyword evidence="8" id="KW-1133">Transmembrane helix</keyword>
<dbReference type="InterPro" id="IPR051045">
    <property type="entry name" value="TonB-dependent_transducer"/>
</dbReference>
<dbReference type="InterPro" id="IPR011990">
    <property type="entry name" value="TPR-like_helical_dom_sf"/>
</dbReference>
<dbReference type="NCBIfam" id="TIGR01352">
    <property type="entry name" value="tonB_Cterm"/>
    <property type="match status" value="1"/>
</dbReference>
<dbReference type="SUPFAM" id="SSF74653">
    <property type="entry name" value="TolA/TonB C-terminal domain"/>
    <property type="match status" value="1"/>
</dbReference>
<accession>A0ABX6VCW2</accession>
<dbReference type="PANTHER" id="PTHR33446:SF14">
    <property type="entry name" value="PROTEIN TONB"/>
    <property type="match status" value="1"/>
</dbReference>
<dbReference type="Proteomes" id="UP000316416">
    <property type="component" value="Chromosome"/>
</dbReference>
<evidence type="ECO:0000256" key="10">
    <source>
        <dbReference type="SAM" id="SignalP"/>
    </source>
</evidence>
<keyword evidence="6" id="KW-0812">Transmembrane</keyword>
<evidence type="ECO:0000313" key="13">
    <source>
        <dbReference type="Proteomes" id="UP000316416"/>
    </source>
</evidence>
<dbReference type="Pfam" id="PF03544">
    <property type="entry name" value="TonB_C"/>
    <property type="match status" value="1"/>
</dbReference>
<feature type="signal peptide" evidence="10">
    <location>
        <begin position="1"/>
        <end position="28"/>
    </location>
</feature>
<feature type="chain" id="PRO_5045698070" evidence="10">
    <location>
        <begin position="29"/>
        <end position="395"/>
    </location>
</feature>
<evidence type="ECO:0000256" key="6">
    <source>
        <dbReference type="ARBA" id="ARBA00022692"/>
    </source>
</evidence>
<gene>
    <name evidence="12" type="ORF">FM038_018220</name>
</gene>
<keyword evidence="3" id="KW-0813">Transport</keyword>
<keyword evidence="10" id="KW-0732">Signal</keyword>